<protein>
    <submittedName>
        <fullName evidence="2">DUF2911 domain-containing protein</fullName>
    </submittedName>
</protein>
<accession>A0ABV8PKI8</accession>
<dbReference type="InterPro" id="IPR021314">
    <property type="entry name" value="DUF2911"/>
</dbReference>
<name>A0ABV8PKI8_9FLAO</name>
<keyword evidence="3" id="KW-1185">Reference proteome</keyword>
<dbReference type="EMBL" id="JBHSCL010000004">
    <property type="protein sequence ID" value="MFC4219432.1"/>
    <property type="molecule type" value="Genomic_DNA"/>
</dbReference>
<dbReference type="Proteomes" id="UP001595841">
    <property type="component" value="Unassembled WGS sequence"/>
</dbReference>
<sequence>MKNVFLFTFLTFALVFTTEATAQKFSGLDKSPADIAYYPSSSREMDKAARVIYSRPQLKGRSLDELAPKGKVWRTGANEATEITFYKDATVGGQAVKAGTYSLFTIPGDDEWTVILNNNLHQWGAYSYDSAADVARVTAEASTDDEELEAFSIAFDDNGDLVMGWGTTRATLPMSF</sequence>
<reference evidence="3" key="1">
    <citation type="journal article" date="2019" name="Int. J. Syst. Evol. Microbiol.">
        <title>The Global Catalogue of Microorganisms (GCM) 10K type strain sequencing project: providing services to taxonomists for standard genome sequencing and annotation.</title>
        <authorList>
            <consortium name="The Broad Institute Genomics Platform"/>
            <consortium name="The Broad Institute Genome Sequencing Center for Infectious Disease"/>
            <person name="Wu L."/>
            <person name="Ma J."/>
        </authorList>
    </citation>
    <scope>NUCLEOTIDE SEQUENCE [LARGE SCALE GENOMIC DNA]</scope>
    <source>
        <strain evidence="3">CGMCC 1.15774</strain>
    </source>
</reference>
<feature type="signal peptide" evidence="1">
    <location>
        <begin position="1"/>
        <end position="22"/>
    </location>
</feature>
<evidence type="ECO:0000313" key="3">
    <source>
        <dbReference type="Proteomes" id="UP001595841"/>
    </source>
</evidence>
<keyword evidence="1" id="KW-0732">Signal</keyword>
<feature type="chain" id="PRO_5046124016" evidence="1">
    <location>
        <begin position="23"/>
        <end position="176"/>
    </location>
</feature>
<organism evidence="2 3">
    <name type="scientific">Flagellimonas marina</name>
    <dbReference type="NCBI Taxonomy" id="1775168"/>
    <lineage>
        <taxon>Bacteria</taxon>
        <taxon>Pseudomonadati</taxon>
        <taxon>Bacteroidota</taxon>
        <taxon>Flavobacteriia</taxon>
        <taxon>Flavobacteriales</taxon>
        <taxon>Flavobacteriaceae</taxon>
        <taxon>Flagellimonas</taxon>
    </lineage>
</organism>
<gene>
    <name evidence="2" type="ORF">ACFOWS_04775</name>
</gene>
<evidence type="ECO:0000313" key="2">
    <source>
        <dbReference type="EMBL" id="MFC4219432.1"/>
    </source>
</evidence>
<dbReference type="Pfam" id="PF11138">
    <property type="entry name" value="DUF2911"/>
    <property type="match status" value="1"/>
</dbReference>
<dbReference type="RefSeq" id="WP_379762821.1">
    <property type="nucleotide sequence ID" value="NZ_JBHSCL010000004.1"/>
</dbReference>
<proteinExistence type="predicted"/>
<evidence type="ECO:0000256" key="1">
    <source>
        <dbReference type="SAM" id="SignalP"/>
    </source>
</evidence>
<comment type="caution">
    <text evidence="2">The sequence shown here is derived from an EMBL/GenBank/DDBJ whole genome shotgun (WGS) entry which is preliminary data.</text>
</comment>